<keyword evidence="3" id="KW-1185">Reference proteome</keyword>
<evidence type="ECO:0000313" key="3">
    <source>
        <dbReference type="Proteomes" id="UP000281431"/>
    </source>
</evidence>
<feature type="transmembrane region" description="Helical" evidence="1">
    <location>
        <begin position="68"/>
        <end position="87"/>
    </location>
</feature>
<keyword evidence="1" id="KW-0472">Membrane</keyword>
<proteinExistence type="predicted"/>
<reference evidence="2 3" key="1">
    <citation type="submission" date="2018-10" db="EMBL/GenBank/DDBJ databases">
        <title>Natrarchaeobius chitinivorans gen. nov., sp. nov., and Natrarchaeobius haloalkaliphilus sp. nov., alkaliphilic, chitin-utilizing haloarchaea from hypersaline alkaline lakes.</title>
        <authorList>
            <person name="Sorokin D.Y."/>
            <person name="Elcheninov A.G."/>
            <person name="Kostrikina N.A."/>
            <person name="Bale N.J."/>
            <person name="Sinninghe Damste J.S."/>
            <person name="Khijniak T.V."/>
            <person name="Kublanov I.V."/>
            <person name="Toshchakov S.V."/>
        </authorList>
    </citation>
    <scope>NUCLEOTIDE SEQUENCE [LARGE SCALE GENOMIC DNA]</scope>
    <source>
        <strain evidence="2 3">AArcht7</strain>
    </source>
</reference>
<name>A0A3N6MUX0_NATCH</name>
<gene>
    <name evidence="2" type="ORF">EA472_12910</name>
</gene>
<dbReference type="EMBL" id="REFZ01000007">
    <property type="protein sequence ID" value="RQH00102.1"/>
    <property type="molecule type" value="Genomic_DNA"/>
</dbReference>
<comment type="caution">
    <text evidence="2">The sequence shown here is derived from an EMBL/GenBank/DDBJ whole genome shotgun (WGS) entry which is preliminary data.</text>
</comment>
<dbReference type="Proteomes" id="UP000281431">
    <property type="component" value="Unassembled WGS sequence"/>
</dbReference>
<evidence type="ECO:0000313" key="2">
    <source>
        <dbReference type="EMBL" id="RQH00102.1"/>
    </source>
</evidence>
<evidence type="ECO:0000256" key="1">
    <source>
        <dbReference type="SAM" id="Phobius"/>
    </source>
</evidence>
<feature type="transmembrane region" description="Helical" evidence="1">
    <location>
        <begin position="23"/>
        <end position="56"/>
    </location>
</feature>
<accession>A0A3N6MUX0</accession>
<keyword evidence="1" id="KW-0812">Transmembrane</keyword>
<protein>
    <submittedName>
        <fullName evidence="2">Uncharacterized protein</fullName>
    </submittedName>
</protein>
<organism evidence="2 3">
    <name type="scientific">Natrarchaeobius chitinivorans</name>
    <dbReference type="NCBI Taxonomy" id="1679083"/>
    <lineage>
        <taxon>Archaea</taxon>
        <taxon>Methanobacteriati</taxon>
        <taxon>Methanobacteriota</taxon>
        <taxon>Stenosarchaea group</taxon>
        <taxon>Halobacteria</taxon>
        <taxon>Halobacteriales</taxon>
        <taxon>Natrialbaceae</taxon>
        <taxon>Natrarchaeobius</taxon>
    </lineage>
</organism>
<keyword evidence="1" id="KW-1133">Transmembrane helix</keyword>
<sequence>MDETRSKYAGTVVSLLEERRVDVALTIAIGAALIGFVAVGSGMVVVAALLVALTALVVGFVPSVDYDGPPPTTLALFAVGVGLVVVLL</sequence>
<dbReference type="AlphaFoldDB" id="A0A3N6MUX0"/>